<dbReference type="AlphaFoldDB" id="A0A4S4BUZ1"/>
<dbReference type="Gene3D" id="3.40.50.1820">
    <property type="entry name" value="alpha/beta hydrolase"/>
    <property type="match status" value="1"/>
</dbReference>
<comment type="caution">
    <text evidence="1">The sequence shown here is derived from an EMBL/GenBank/DDBJ whole genome shotgun (WGS) entry which is preliminary data.</text>
</comment>
<gene>
    <name evidence="1" type="ORF">E6W99_14420</name>
</gene>
<dbReference type="PANTHER" id="PTHR48098">
    <property type="entry name" value="ENTEROCHELIN ESTERASE-RELATED"/>
    <property type="match status" value="1"/>
</dbReference>
<evidence type="ECO:0000313" key="1">
    <source>
        <dbReference type="EMBL" id="THF78916.1"/>
    </source>
</evidence>
<dbReference type="InterPro" id="IPR050583">
    <property type="entry name" value="Mycobacterial_A85_antigen"/>
</dbReference>
<sequence length="241" mass="27745">MSKQSGIIQEHTFYSSSLQEELTLLIYLPENFSPLYKYSLLIAQDGQDYFRLGRVARQAEALMKNEEIENIIIVGIPYPNVRDRKEKYHPGGAKFHNYVRFLAHELVPFLDQEFPTYQVGYGRALIGDSLGATVSLLTGLTYPNIFGKLILQSPYVNKVVLQAVNEFSSTTRPTIFHQIGLKETEVKMTDGDVQDFLLPNRELKKAISEKGFSYTYEEFNGNHTWKYWQPALTPILKEMFE</sequence>
<evidence type="ECO:0000313" key="2">
    <source>
        <dbReference type="Proteomes" id="UP000310334"/>
    </source>
</evidence>
<dbReference type="Proteomes" id="UP000310334">
    <property type="component" value="Unassembled WGS sequence"/>
</dbReference>
<proteinExistence type="predicted"/>
<dbReference type="OrthoDB" id="9803578at2"/>
<dbReference type="EMBL" id="SSNT01000010">
    <property type="protein sequence ID" value="THF78916.1"/>
    <property type="molecule type" value="Genomic_DNA"/>
</dbReference>
<accession>A0A4S4BUZ1</accession>
<organism evidence="1 2">
    <name type="scientific">Metabacillus sediminilitoris</name>
    <dbReference type="NCBI Taxonomy" id="2567941"/>
    <lineage>
        <taxon>Bacteria</taxon>
        <taxon>Bacillati</taxon>
        <taxon>Bacillota</taxon>
        <taxon>Bacilli</taxon>
        <taxon>Bacillales</taxon>
        <taxon>Bacillaceae</taxon>
        <taxon>Metabacillus</taxon>
    </lineage>
</organism>
<name>A0A4S4BUZ1_9BACI</name>
<dbReference type="PANTHER" id="PTHR48098:SF3">
    <property type="entry name" value="IRON(III) ENTEROBACTIN ESTERASE"/>
    <property type="match status" value="1"/>
</dbReference>
<dbReference type="SUPFAM" id="SSF53474">
    <property type="entry name" value="alpha/beta-Hydrolases"/>
    <property type="match status" value="1"/>
</dbReference>
<keyword evidence="2" id="KW-1185">Reference proteome</keyword>
<reference evidence="1 2" key="1">
    <citation type="submission" date="2019-04" db="EMBL/GenBank/DDBJ databases">
        <title>Bacillus sediminilitoris sp. nov., isolated from a tidal flat sediment on the East China Sea.</title>
        <authorList>
            <person name="Wei Y."/>
            <person name="Mao H."/>
            <person name="Fang J."/>
        </authorList>
    </citation>
    <scope>NUCLEOTIDE SEQUENCE [LARGE SCALE GENOMIC DNA]</scope>
    <source>
        <strain evidence="1 2">DSL-17</strain>
    </source>
</reference>
<dbReference type="RefSeq" id="WP_136355057.1">
    <property type="nucleotide sequence ID" value="NZ_CP046266.1"/>
</dbReference>
<dbReference type="InterPro" id="IPR000801">
    <property type="entry name" value="Esterase-like"/>
</dbReference>
<dbReference type="InterPro" id="IPR029058">
    <property type="entry name" value="AB_hydrolase_fold"/>
</dbReference>
<protein>
    <submittedName>
        <fullName evidence="1">Esterase family protein</fullName>
    </submittedName>
</protein>
<dbReference type="Pfam" id="PF00756">
    <property type="entry name" value="Esterase"/>
    <property type="match status" value="1"/>
</dbReference>